<dbReference type="Proteomes" id="UP001642484">
    <property type="component" value="Unassembled WGS sequence"/>
</dbReference>
<gene>
    <name evidence="4" type="ORF">CCMP2556_LOCUS5226</name>
</gene>
<accession>A0ABP0IAJ5</accession>
<comment type="caution">
    <text evidence="4">The sequence shown here is derived from an EMBL/GenBank/DDBJ whole genome shotgun (WGS) entry which is preliminary data.</text>
</comment>
<dbReference type="EMBL" id="CAXAMN010002224">
    <property type="protein sequence ID" value="CAK8998390.1"/>
    <property type="molecule type" value="Genomic_DNA"/>
</dbReference>
<feature type="domain" description="Fe2OG dioxygenase" evidence="3">
    <location>
        <begin position="158"/>
        <end position="246"/>
    </location>
</feature>
<dbReference type="InterPro" id="IPR005123">
    <property type="entry name" value="Oxoglu/Fe-dep_dioxygenase_dom"/>
</dbReference>
<evidence type="ECO:0000256" key="2">
    <source>
        <dbReference type="SAM" id="MobiDB-lite"/>
    </source>
</evidence>
<reference evidence="4 5" key="1">
    <citation type="submission" date="2024-02" db="EMBL/GenBank/DDBJ databases">
        <authorList>
            <person name="Chen Y."/>
            <person name="Shah S."/>
            <person name="Dougan E. K."/>
            <person name="Thang M."/>
            <person name="Chan C."/>
        </authorList>
    </citation>
    <scope>NUCLEOTIDE SEQUENCE [LARGE SCALE GENOMIC DNA]</scope>
</reference>
<dbReference type="Gene3D" id="2.60.120.590">
    <property type="entry name" value="Alpha-ketoglutarate-dependent dioxygenase AlkB-like"/>
    <property type="match status" value="1"/>
</dbReference>
<keyword evidence="1" id="KW-0408">Iron</keyword>
<keyword evidence="5" id="KW-1185">Reference proteome</keyword>
<organism evidence="4 5">
    <name type="scientific">Durusdinium trenchii</name>
    <dbReference type="NCBI Taxonomy" id="1381693"/>
    <lineage>
        <taxon>Eukaryota</taxon>
        <taxon>Sar</taxon>
        <taxon>Alveolata</taxon>
        <taxon>Dinophyceae</taxon>
        <taxon>Suessiales</taxon>
        <taxon>Symbiodiniaceae</taxon>
        <taxon>Durusdinium</taxon>
    </lineage>
</organism>
<keyword evidence="1" id="KW-0560">Oxidoreductase</keyword>
<feature type="region of interest" description="Disordered" evidence="2">
    <location>
        <begin position="252"/>
        <end position="273"/>
    </location>
</feature>
<protein>
    <recommendedName>
        <fullName evidence="3">Fe2OG dioxygenase domain-containing protein</fullName>
    </recommendedName>
</protein>
<evidence type="ECO:0000313" key="4">
    <source>
        <dbReference type="EMBL" id="CAK8998390.1"/>
    </source>
</evidence>
<dbReference type="SUPFAM" id="SSF51197">
    <property type="entry name" value="Clavaminate synthase-like"/>
    <property type="match status" value="1"/>
</dbReference>
<name>A0ABP0IAJ5_9DINO</name>
<keyword evidence="1" id="KW-0479">Metal-binding</keyword>
<proteinExistence type="inferred from homology"/>
<evidence type="ECO:0000256" key="1">
    <source>
        <dbReference type="RuleBase" id="RU003682"/>
    </source>
</evidence>
<dbReference type="PROSITE" id="PS51471">
    <property type="entry name" value="FE2OG_OXY"/>
    <property type="match status" value="1"/>
</dbReference>
<sequence>MSPPGLVSASAAWLRYVRNSAYYAFFRRAPSVHELHRAHVAWVPAASRGQVVSSDELRSVWLIRECIDQEAALRIKALLEKQHEDLWHGYELGRRMLPLHADPPLEASEAAQLQLGTLDVFGRRPPQAWPRLQQMRDEGLAGAEELYCLQQVATDRLGWGRCLFVQAQQLEPGASVSAHRDALPFGGDRISTVVLQGSGVVRVGHQSFEVNAGDFYALADEARYFVEHEVQTAPSDRLSLTFRYGLSPHSALPSMEGEELRGDRGGGSALRDV</sequence>
<comment type="similarity">
    <text evidence="1">Belongs to the iron/ascorbate-dependent oxidoreductase family.</text>
</comment>
<dbReference type="InterPro" id="IPR037151">
    <property type="entry name" value="AlkB-like_sf"/>
</dbReference>
<evidence type="ECO:0000259" key="3">
    <source>
        <dbReference type="PROSITE" id="PS51471"/>
    </source>
</evidence>
<evidence type="ECO:0000313" key="5">
    <source>
        <dbReference type="Proteomes" id="UP001642484"/>
    </source>
</evidence>